<feature type="region of interest" description="Disordered" evidence="1">
    <location>
        <begin position="1"/>
        <end position="48"/>
    </location>
</feature>
<evidence type="ECO:0000313" key="2">
    <source>
        <dbReference type="EMBL" id="KAK1632140.1"/>
    </source>
</evidence>
<gene>
    <name evidence="2" type="ORF">QYE76_006455</name>
</gene>
<proteinExistence type="predicted"/>
<comment type="caution">
    <text evidence="2">The sequence shown here is derived from an EMBL/GenBank/DDBJ whole genome shotgun (WGS) entry which is preliminary data.</text>
</comment>
<organism evidence="2 3">
    <name type="scientific">Lolium multiflorum</name>
    <name type="common">Italian ryegrass</name>
    <name type="synonym">Lolium perenne subsp. multiflorum</name>
    <dbReference type="NCBI Taxonomy" id="4521"/>
    <lineage>
        <taxon>Eukaryota</taxon>
        <taxon>Viridiplantae</taxon>
        <taxon>Streptophyta</taxon>
        <taxon>Embryophyta</taxon>
        <taxon>Tracheophyta</taxon>
        <taxon>Spermatophyta</taxon>
        <taxon>Magnoliopsida</taxon>
        <taxon>Liliopsida</taxon>
        <taxon>Poales</taxon>
        <taxon>Poaceae</taxon>
        <taxon>BOP clade</taxon>
        <taxon>Pooideae</taxon>
        <taxon>Poodae</taxon>
        <taxon>Poeae</taxon>
        <taxon>Poeae Chloroplast Group 2 (Poeae type)</taxon>
        <taxon>Loliodinae</taxon>
        <taxon>Loliinae</taxon>
        <taxon>Lolium</taxon>
    </lineage>
</organism>
<protein>
    <submittedName>
        <fullName evidence="2">Uncharacterized protein</fullName>
    </submittedName>
</protein>
<accession>A0AAD8RVM6</accession>
<feature type="compositionally biased region" description="Polar residues" evidence="1">
    <location>
        <begin position="36"/>
        <end position="45"/>
    </location>
</feature>
<keyword evidence="3" id="KW-1185">Reference proteome</keyword>
<dbReference type="EMBL" id="JAUUTY010000005">
    <property type="protein sequence ID" value="KAK1632140.1"/>
    <property type="molecule type" value="Genomic_DNA"/>
</dbReference>
<sequence>MESSASHPPGFSQRWQGAESSDSVSSARNDHVSGLGISSASSGNSVDAPRAEVMVQALAADRGRVQDRLV</sequence>
<dbReference type="Proteomes" id="UP001231189">
    <property type="component" value="Unassembled WGS sequence"/>
</dbReference>
<evidence type="ECO:0000313" key="3">
    <source>
        <dbReference type="Proteomes" id="UP001231189"/>
    </source>
</evidence>
<reference evidence="2" key="1">
    <citation type="submission" date="2023-07" db="EMBL/GenBank/DDBJ databases">
        <title>A chromosome-level genome assembly of Lolium multiflorum.</title>
        <authorList>
            <person name="Chen Y."/>
            <person name="Copetti D."/>
            <person name="Kolliker R."/>
            <person name="Studer B."/>
        </authorList>
    </citation>
    <scope>NUCLEOTIDE SEQUENCE</scope>
    <source>
        <strain evidence="2">02402/16</strain>
        <tissue evidence="2">Leaf</tissue>
    </source>
</reference>
<name>A0AAD8RVM6_LOLMU</name>
<feature type="compositionally biased region" description="Polar residues" evidence="1">
    <location>
        <begin position="13"/>
        <end position="27"/>
    </location>
</feature>
<evidence type="ECO:0000256" key="1">
    <source>
        <dbReference type="SAM" id="MobiDB-lite"/>
    </source>
</evidence>
<dbReference type="AlphaFoldDB" id="A0AAD8RVM6"/>